<organism evidence="6 7">
    <name type="scientific">Skermanella stibiiresistens SB22</name>
    <dbReference type="NCBI Taxonomy" id="1385369"/>
    <lineage>
        <taxon>Bacteria</taxon>
        <taxon>Pseudomonadati</taxon>
        <taxon>Pseudomonadota</taxon>
        <taxon>Alphaproteobacteria</taxon>
        <taxon>Rhodospirillales</taxon>
        <taxon>Azospirillaceae</taxon>
        <taxon>Skermanella</taxon>
    </lineage>
</organism>
<name>W9H740_9PROT</name>
<comment type="catalytic activity">
    <reaction evidence="2 4">
        <text>L-methionyl-[protein] + [thioredoxin]-disulfide + H2O = L-methionyl-(S)-S-oxide-[protein] + [thioredoxin]-dithiol</text>
        <dbReference type="Rhea" id="RHEA:14217"/>
        <dbReference type="Rhea" id="RHEA-COMP:10698"/>
        <dbReference type="Rhea" id="RHEA-COMP:10700"/>
        <dbReference type="Rhea" id="RHEA-COMP:12313"/>
        <dbReference type="Rhea" id="RHEA-COMP:12315"/>
        <dbReference type="ChEBI" id="CHEBI:15377"/>
        <dbReference type="ChEBI" id="CHEBI:16044"/>
        <dbReference type="ChEBI" id="CHEBI:29950"/>
        <dbReference type="ChEBI" id="CHEBI:44120"/>
        <dbReference type="ChEBI" id="CHEBI:50058"/>
        <dbReference type="EC" id="1.8.4.11"/>
    </reaction>
</comment>
<accession>W9H740</accession>
<dbReference type="GO" id="GO:0033744">
    <property type="term" value="F:L-methionine:thioredoxin-disulfide S-oxidoreductase activity"/>
    <property type="evidence" value="ECO:0007669"/>
    <property type="project" value="RHEA"/>
</dbReference>
<comment type="catalytic activity">
    <reaction evidence="3 4">
        <text>[thioredoxin]-disulfide + L-methionine + H2O = L-methionine (S)-S-oxide + [thioredoxin]-dithiol</text>
        <dbReference type="Rhea" id="RHEA:19993"/>
        <dbReference type="Rhea" id="RHEA-COMP:10698"/>
        <dbReference type="Rhea" id="RHEA-COMP:10700"/>
        <dbReference type="ChEBI" id="CHEBI:15377"/>
        <dbReference type="ChEBI" id="CHEBI:29950"/>
        <dbReference type="ChEBI" id="CHEBI:50058"/>
        <dbReference type="ChEBI" id="CHEBI:57844"/>
        <dbReference type="ChEBI" id="CHEBI:58772"/>
        <dbReference type="EC" id="1.8.4.11"/>
    </reaction>
</comment>
<feature type="active site" evidence="4">
    <location>
        <position position="16"/>
    </location>
</feature>
<evidence type="ECO:0000313" key="6">
    <source>
        <dbReference type="EMBL" id="EWY42050.1"/>
    </source>
</evidence>
<evidence type="ECO:0000313" key="7">
    <source>
        <dbReference type="Proteomes" id="UP000019486"/>
    </source>
</evidence>
<gene>
    <name evidence="4" type="primary">msrA</name>
    <name evidence="6" type="ORF">N825_19150</name>
</gene>
<dbReference type="GO" id="GO:0008113">
    <property type="term" value="F:peptide-methionine (S)-S-oxide reductase activity"/>
    <property type="evidence" value="ECO:0007669"/>
    <property type="project" value="UniProtKB-UniRule"/>
</dbReference>
<dbReference type="HAMAP" id="MF_01401">
    <property type="entry name" value="MsrA"/>
    <property type="match status" value="1"/>
</dbReference>
<dbReference type="Pfam" id="PF01625">
    <property type="entry name" value="PMSR"/>
    <property type="match status" value="1"/>
</dbReference>
<feature type="domain" description="Peptide methionine sulphoxide reductase MsrA" evidence="5">
    <location>
        <begin position="10"/>
        <end position="162"/>
    </location>
</feature>
<dbReference type="OrthoDB" id="4174719at2"/>
<dbReference type="InterPro" id="IPR036509">
    <property type="entry name" value="Met_Sox_Rdtase_MsrA_sf"/>
</dbReference>
<proteinExistence type="inferred from homology"/>
<dbReference type="Proteomes" id="UP000019486">
    <property type="component" value="Unassembled WGS sequence"/>
</dbReference>
<evidence type="ECO:0000256" key="1">
    <source>
        <dbReference type="ARBA" id="ARBA00023002"/>
    </source>
</evidence>
<dbReference type="SUPFAM" id="SSF55068">
    <property type="entry name" value="Peptide methionine sulfoxide reductase"/>
    <property type="match status" value="1"/>
</dbReference>
<dbReference type="Gene3D" id="3.30.1060.10">
    <property type="entry name" value="Peptide methionine sulphoxide reductase MsrA"/>
    <property type="match status" value="1"/>
</dbReference>
<dbReference type="PANTHER" id="PTHR43774">
    <property type="entry name" value="PEPTIDE METHIONINE SULFOXIDE REDUCTASE"/>
    <property type="match status" value="1"/>
</dbReference>
<dbReference type="NCBIfam" id="TIGR00401">
    <property type="entry name" value="msrA"/>
    <property type="match status" value="1"/>
</dbReference>
<sequence length="182" mass="20655">METGRGLTLATVGGGCFWCTEAVFQELRGVERVQSGYAGGHVENPTYEQVCTARTGHAEVVQIAFDPEVISYRDLLEVFFTTHDPTTLNRQGNDAGPQYRSVIFYHDAEQERTAREVMKSVSDRRVWDRPLVTELSPLPVFYPAEAYHDDYYARNGGQPYCQVVIAPKVAKVRKQYMDRLRA</sequence>
<comment type="function">
    <text evidence="4">Has an important function as a repair enzyme for proteins that have been inactivated by oxidation. Catalyzes the reversible oxidation-reduction of methionine sulfoxide in proteins to methionine.</text>
</comment>
<evidence type="ECO:0000259" key="5">
    <source>
        <dbReference type="Pfam" id="PF01625"/>
    </source>
</evidence>
<dbReference type="PANTHER" id="PTHR43774:SF1">
    <property type="entry name" value="PEPTIDE METHIONINE SULFOXIDE REDUCTASE MSRA 2"/>
    <property type="match status" value="1"/>
</dbReference>
<comment type="similarity">
    <text evidence="4">Belongs to the MsrA Met sulfoxide reductase family.</text>
</comment>
<evidence type="ECO:0000256" key="4">
    <source>
        <dbReference type="HAMAP-Rule" id="MF_01401"/>
    </source>
</evidence>
<evidence type="ECO:0000256" key="3">
    <source>
        <dbReference type="ARBA" id="ARBA00048782"/>
    </source>
</evidence>
<dbReference type="PATRIC" id="fig|1385369.3.peg.757"/>
<dbReference type="EC" id="1.8.4.11" evidence="4"/>
<evidence type="ECO:0000256" key="2">
    <source>
        <dbReference type="ARBA" id="ARBA00047806"/>
    </source>
</evidence>
<dbReference type="InterPro" id="IPR002569">
    <property type="entry name" value="Met_Sox_Rdtase_MsrA_dom"/>
</dbReference>
<protein>
    <recommendedName>
        <fullName evidence="4">Peptide methionine sulfoxide reductase MsrA</fullName>
        <shortName evidence="4">Protein-methionine-S-oxide reductase</shortName>
        <ecNumber evidence="4">1.8.4.11</ecNumber>
    </recommendedName>
    <alternativeName>
        <fullName evidence="4">Peptide-methionine (S)-S-oxide reductase</fullName>
        <shortName evidence="4">Peptide Met(O) reductase</shortName>
    </alternativeName>
</protein>
<dbReference type="STRING" id="1385369.N825_19150"/>
<keyword evidence="1 4" id="KW-0560">Oxidoreductase</keyword>
<reference evidence="6 7" key="1">
    <citation type="submission" date="2013-08" db="EMBL/GenBank/DDBJ databases">
        <title>The genome sequence of Skermanella stibiiresistens.</title>
        <authorList>
            <person name="Zhu W."/>
            <person name="Wang G."/>
        </authorList>
    </citation>
    <scope>NUCLEOTIDE SEQUENCE [LARGE SCALE GENOMIC DNA]</scope>
    <source>
        <strain evidence="6 7">SB22</strain>
    </source>
</reference>
<dbReference type="PROSITE" id="PS51257">
    <property type="entry name" value="PROKAR_LIPOPROTEIN"/>
    <property type="match status" value="1"/>
</dbReference>
<dbReference type="AlphaFoldDB" id="W9H740"/>
<comment type="caution">
    <text evidence="6">The sequence shown here is derived from an EMBL/GenBank/DDBJ whole genome shotgun (WGS) entry which is preliminary data.</text>
</comment>
<keyword evidence="7" id="KW-1185">Reference proteome</keyword>
<dbReference type="EMBL" id="AVFL01000002">
    <property type="protein sequence ID" value="EWY42050.1"/>
    <property type="molecule type" value="Genomic_DNA"/>
</dbReference>